<evidence type="ECO:0000313" key="10">
    <source>
        <dbReference type="Proteomes" id="UP000094067"/>
    </source>
</evidence>
<gene>
    <name evidence="9" type="primary">yesS_2</name>
    <name evidence="9" type="ORF">BEI61_00186</name>
</gene>
<dbReference type="SUPFAM" id="SSF52172">
    <property type="entry name" value="CheY-like"/>
    <property type="match status" value="1"/>
</dbReference>
<dbReference type="Pfam" id="PF00072">
    <property type="entry name" value="Response_reg"/>
    <property type="match status" value="1"/>
</dbReference>
<dbReference type="AlphaFoldDB" id="A0A1E3AIR2"/>
<feature type="domain" description="HTH araC/xylS-type" evidence="7">
    <location>
        <begin position="438"/>
        <end position="536"/>
    </location>
</feature>
<dbReference type="SMART" id="SM00448">
    <property type="entry name" value="REC"/>
    <property type="match status" value="1"/>
</dbReference>
<keyword evidence="6" id="KW-0597">Phosphoprotein</keyword>
<protein>
    <recommendedName>
        <fullName evidence="1">Stage 0 sporulation protein A homolog</fullName>
    </recommendedName>
</protein>
<dbReference type="InterPro" id="IPR018062">
    <property type="entry name" value="HTH_AraC-typ_CS"/>
</dbReference>
<sequence length="538" mass="61845">MIRVLLVDDELPSRAMVRSLIDWEKEGYCICGECGDGKQAWSLIPGLHPDIVITDVKMNQMNGDELVRRISAEYPEICTICLSGYDDYKYVRDVLKHNAIDYLIKNNLTPESLLESLHKAEEVLKVGPTIKKDENNLQALRRQFVLQLISGEYRGKEAFIDRDMQMLSIELDAGRVIPILLSIRNLEEKVIYSAAGAEGGTLRDKRLIIFSVCNVLEEIIREEFQGLAVPLENNEILMLLSLNGVVSEQKAGEELRRIINRSSFCLNKFMRLDGNFHVGRSGPLTEMQTGFQELENRRRNEFLDLDKTGETEEGREYNDGSGIRLEEEQRITAALRQGDAEELKEVLEGIFQEIYEKNIGRAGCSQLFSDLLILSLSFCKKQGIAYEKVYGHRTGIMEYVAQLEKLKECRGFFLHLFEAVLMENRKPEYEKDYSVPVKKVISYIHQHYREGISLSDAAENAGMNSSYLSTLFKSEVGTGFVEYLNEVRLERAKEFMDTSDRKLKEIIDQSGFTSYPYFFNLFKKKYGMTPREYQKSRN</sequence>
<dbReference type="InterPro" id="IPR018060">
    <property type="entry name" value="HTH_AraC"/>
</dbReference>
<evidence type="ECO:0000259" key="7">
    <source>
        <dbReference type="PROSITE" id="PS01124"/>
    </source>
</evidence>
<evidence type="ECO:0000256" key="5">
    <source>
        <dbReference type="ARBA" id="ARBA00024867"/>
    </source>
</evidence>
<dbReference type="PROSITE" id="PS00041">
    <property type="entry name" value="HTH_ARAC_FAMILY_1"/>
    <property type="match status" value="1"/>
</dbReference>
<dbReference type="SUPFAM" id="SSF46689">
    <property type="entry name" value="Homeodomain-like"/>
    <property type="match status" value="2"/>
</dbReference>
<dbReference type="GO" id="GO:0000160">
    <property type="term" value="P:phosphorelay signal transduction system"/>
    <property type="evidence" value="ECO:0007669"/>
    <property type="project" value="InterPro"/>
</dbReference>
<evidence type="ECO:0000259" key="8">
    <source>
        <dbReference type="PROSITE" id="PS50110"/>
    </source>
</evidence>
<dbReference type="InterPro" id="IPR009057">
    <property type="entry name" value="Homeodomain-like_sf"/>
</dbReference>
<feature type="domain" description="Response regulatory" evidence="8">
    <location>
        <begin position="3"/>
        <end position="120"/>
    </location>
</feature>
<dbReference type="GO" id="GO:0043565">
    <property type="term" value="F:sequence-specific DNA binding"/>
    <property type="evidence" value="ECO:0007669"/>
    <property type="project" value="InterPro"/>
</dbReference>
<dbReference type="RefSeq" id="WP_081331003.1">
    <property type="nucleotide sequence ID" value="NZ_MCGH01000001.1"/>
</dbReference>
<proteinExistence type="predicted"/>
<dbReference type="PANTHER" id="PTHR43280:SF34">
    <property type="entry name" value="ARAC-FAMILY TRANSCRIPTIONAL REGULATOR"/>
    <property type="match status" value="1"/>
</dbReference>
<comment type="caution">
    <text evidence="9">The sequence shown here is derived from an EMBL/GenBank/DDBJ whole genome shotgun (WGS) entry which is preliminary data.</text>
</comment>
<dbReference type="SMART" id="SM00342">
    <property type="entry name" value="HTH_ARAC"/>
    <property type="match status" value="1"/>
</dbReference>
<dbReference type="Proteomes" id="UP000094067">
    <property type="component" value="Unassembled WGS sequence"/>
</dbReference>
<reference evidence="9 10" key="1">
    <citation type="submission" date="2016-07" db="EMBL/GenBank/DDBJ databases">
        <title>Characterization of isolates of Eisenbergiella tayi derived from blood cultures, using whole genome sequencing.</title>
        <authorList>
            <person name="Burdz T."/>
            <person name="Wiebe D."/>
            <person name="Huynh C."/>
            <person name="Bernard K."/>
        </authorList>
    </citation>
    <scope>NUCLEOTIDE SEQUENCE [LARGE SCALE GENOMIC DNA]</scope>
    <source>
        <strain evidence="9 10">NML 110608</strain>
    </source>
</reference>
<dbReference type="InterPro" id="IPR011006">
    <property type="entry name" value="CheY-like_superfamily"/>
</dbReference>
<dbReference type="Gene3D" id="3.40.50.2300">
    <property type="match status" value="1"/>
</dbReference>
<dbReference type="PROSITE" id="PS50110">
    <property type="entry name" value="RESPONSE_REGULATORY"/>
    <property type="match status" value="1"/>
</dbReference>
<dbReference type="CDD" id="cd17536">
    <property type="entry name" value="REC_YesN-like"/>
    <property type="match status" value="1"/>
</dbReference>
<dbReference type="Gene3D" id="1.10.10.60">
    <property type="entry name" value="Homeodomain-like"/>
    <property type="match status" value="2"/>
</dbReference>
<evidence type="ECO:0000256" key="3">
    <source>
        <dbReference type="ARBA" id="ARBA00023125"/>
    </source>
</evidence>
<dbReference type="PROSITE" id="PS01124">
    <property type="entry name" value="HTH_ARAC_FAMILY_2"/>
    <property type="match status" value="1"/>
</dbReference>
<name>A0A1E3AIR2_9FIRM</name>
<comment type="function">
    <text evidence="5">May play the central regulatory role in sporulation. It may be an element of the effector pathway responsible for the activation of sporulation genes in response to nutritional stress. Spo0A may act in concert with spo0H (a sigma factor) to control the expression of some genes that are critical to the sporulation process.</text>
</comment>
<dbReference type="GO" id="GO:0003700">
    <property type="term" value="F:DNA-binding transcription factor activity"/>
    <property type="evidence" value="ECO:0007669"/>
    <property type="project" value="InterPro"/>
</dbReference>
<keyword evidence="4" id="KW-0804">Transcription</keyword>
<organism evidence="9 10">
    <name type="scientific">Eisenbergiella tayi</name>
    <dbReference type="NCBI Taxonomy" id="1432052"/>
    <lineage>
        <taxon>Bacteria</taxon>
        <taxon>Bacillati</taxon>
        <taxon>Bacillota</taxon>
        <taxon>Clostridia</taxon>
        <taxon>Lachnospirales</taxon>
        <taxon>Lachnospiraceae</taxon>
        <taxon>Eisenbergiella</taxon>
    </lineage>
</organism>
<keyword evidence="3" id="KW-0238">DNA-binding</keyword>
<evidence type="ECO:0000256" key="2">
    <source>
        <dbReference type="ARBA" id="ARBA00023015"/>
    </source>
</evidence>
<dbReference type="PANTHER" id="PTHR43280">
    <property type="entry name" value="ARAC-FAMILY TRANSCRIPTIONAL REGULATOR"/>
    <property type="match status" value="1"/>
</dbReference>
<evidence type="ECO:0000313" key="9">
    <source>
        <dbReference type="EMBL" id="ODM08557.1"/>
    </source>
</evidence>
<evidence type="ECO:0000256" key="4">
    <source>
        <dbReference type="ARBA" id="ARBA00023163"/>
    </source>
</evidence>
<accession>A0A1E3AIR2</accession>
<dbReference type="Pfam" id="PF12833">
    <property type="entry name" value="HTH_18"/>
    <property type="match status" value="1"/>
</dbReference>
<dbReference type="EMBL" id="MCGH01000001">
    <property type="protein sequence ID" value="ODM08557.1"/>
    <property type="molecule type" value="Genomic_DNA"/>
</dbReference>
<feature type="modified residue" description="4-aspartylphosphate" evidence="6">
    <location>
        <position position="55"/>
    </location>
</feature>
<keyword evidence="2" id="KW-0805">Transcription regulation</keyword>
<evidence type="ECO:0000256" key="6">
    <source>
        <dbReference type="PROSITE-ProRule" id="PRU00169"/>
    </source>
</evidence>
<dbReference type="PATRIC" id="fig|1432052.4.peg.204"/>
<evidence type="ECO:0000256" key="1">
    <source>
        <dbReference type="ARBA" id="ARBA00018672"/>
    </source>
</evidence>
<dbReference type="InterPro" id="IPR001789">
    <property type="entry name" value="Sig_transdc_resp-reg_receiver"/>
</dbReference>